<reference evidence="2 3" key="1">
    <citation type="submission" date="2015-08" db="EMBL/GenBank/DDBJ databases">
        <title>Next Generation Sequencing and Analysis of the Genome of Puccinia sorghi L Schw, the Causal Agent of Maize Common Rust.</title>
        <authorList>
            <person name="Rochi L."/>
            <person name="Burguener G."/>
            <person name="Darino M."/>
            <person name="Turjanski A."/>
            <person name="Kreff E."/>
            <person name="Dieguez M.J."/>
            <person name="Sacco F."/>
        </authorList>
    </citation>
    <scope>NUCLEOTIDE SEQUENCE [LARGE SCALE GENOMIC DNA]</scope>
    <source>
        <strain evidence="2 3">RO10H11247</strain>
    </source>
</reference>
<dbReference type="OrthoDB" id="2414509at2759"/>
<feature type="compositionally biased region" description="Polar residues" evidence="1">
    <location>
        <begin position="117"/>
        <end position="139"/>
    </location>
</feature>
<dbReference type="STRING" id="27349.A0A0L6UIG9"/>
<protein>
    <submittedName>
        <fullName evidence="2">Uncharacterized protein</fullName>
    </submittedName>
</protein>
<sequence length="139" mass="15842">ITIADLELGRLLVGCPAKVNINGFEMMAINLRNQSPSKINLTPRQMKNQFNIYKDKYKKVHTKSISTHCGLTNKDRKAGISTINENLKSMCTHYHVMNKLMEIKHLSTLGTRLMPKLTTNPQNHPLLSPNSFPNQKDRQ</sequence>
<proteinExistence type="predicted"/>
<accession>A0A0L6UIG9</accession>
<comment type="caution">
    <text evidence="2">The sequence shown here is derived from an EMBL/GenBank/DDBJ whole genome shotgun (WGS) entry which is preliminary data.</text>
</comment>
<gene>
    <name evidence="2" type="ORF">VP01_575g1</name>
</gene>
<dbReference type="AlphaFoldDB" id="A0A0L6UIG9"/>
<evidence type="ECO:0000313" key="3">
    <source>
        <dbReference type="Proteomes" id="UP000037035"/>
    </source>
</evidence>
<evidence type="ECO:0000313" key="2">
    <source>
        <dbReference type="EMBL" id="KNZ48313.1"/>
    </source>
</evidence>
<feature type="region of interest" description="Disordered" evidence="1">
    <location>
        <begin position="115"/>
        <end position="139"/>
    </location>
</feature>
<keyword evidence="3" id="KW-1185">Reference proteome</keyword>
<organism evidence="2 3">
    <name type="scientific">Puccinia sorghi</name>
    <dbReference type="NCBI Taxonomy" id="27349"/>
    <lineage>
        <taxon>Eukaryota</taxon>
        <taxon>Fungi</taxon>
        <taxon>Dikarya</taxon>
        <taxon>Basidiomycota</taxon>
        <taxon>Pucciniomycotina</taxon>
        <taxon>Pucciniomycetes</taxon>
        <taxon>Pucciniales</taxon>
        <taxon>Pucciniaceae</taxon>
        <taxon>Puccinia</taxon>
    </lineage>
</organism>
<dbReference type="EMBL" id="LAVV01011007">
    <property type="protein sequence ID" value="KNZ48313.1"/>
    <property type="molecule type" value="Genomic_DNA"/>
</dbReference>
<feature type="non-terminal residue" evidence="2">
    <location>
        <position position="1"/>
    </location>
</feature>
<name>A0A0L6UIG9_9BASI</name>
<evidence type="ECO:0000256" key="1">
    <source>
        <dbReference type="SAM" id="MobiDB-lite"/>
    </source>
</evidence>
<dbReference type="Proteomes" id="UP000037035">
    <property type="component" value="Unassembled WGS sequence"/>
</dbReference>
<dbReference type="VEuPathDB" id="FungiDB:VP01_575g1"/>